<dbReference type="Pfam" id="PF07883">
    <property type="entry name" value="Cupin_2"/>
    <property type="match status" value="1"/>
</dbReference>
<dbReference type="EMBL" id="ACKP02000022">
    <property type="protein sequence ID" value="EEX77325.1"/>
    <property type="molecule type" value="Genomic_DNA"/>
</dbReference>
<dbReference type="InterPro" id="IPR014710">
    <property type="entry name" value="RmlC-like_jellyroll"/>
</dbReference>
<evidence type="ECO:0000313" key="6">
    <source>
        <dbReference type="Proteomes" id="UP000011124"/>
    </source>
</evidence>
<dbReference type="Proteomes" id="UP000003505">
    <property type="component" value="Unassembled WGS sequence"/>
</dbReference>
<dbReference type="PANTHER" id="PTHR35848:SF6">
    <property type="entry name" value="CUPIN TYPE-2 DOMAIN-CONTAINING PROTEIN"/>
    <property type="match status" value="1"/>
</dbReference>
<gene>
    <name evidence="3" type="ordered locus">Selsp_2281</name>
    <name evidence="4" type="ORF">SELSPUOL_01305</name>
</gene>
<dbReference type="STRING" id="546271.Selsp_2281"/>
<dbReference type="InterPro" id="IPR011051">
    <property type="entry name" value="RmlC_Cupin_sf"/>
</dbReference>
<evidence type="ECO:0000313" key="3">
    <source>
        <dbReference type="EMBL" id="AEC01225.1"/>
    </source>
</evidence>
<dbReference type="eggNOG" id="COG0662">
    <property type="taxonomic scope" value="Bacteria"/>
</dbReference>
<organism evidence="4 5">
    <name type="scientific">Selenomonas sputigena (strain ATCC 35185 / DSM 20758 / CCUG 44933 / VPI D19B-28)</name>
    <dbReference type="NCBI Taxonomy" id="546271"/>
    <lineage>
        <taxon>Bacteria</taxon>
        <taxon>Bacillati</taxon>
        <taxon>Bacillota</taxon>
        <taxon>Negativicutes</taxon>
        <taxon>Selenomonadales</taxon>
        <taxon>Selenomonadaceae</taxon>
        <taxon>Selenomonas</taxon>
    </lineage>
</organism>
<feature type="domain" description="Cupin type-2" evidence="2">
    <location>
        <begin position="39"/>
        <end position="109"/>
    </location>
</feature>
<dbReference type="HOGENOM" id="CLU_137371_2_1_9"/>
<dbReference type="Proteomes" id="UP000011124">
    <property type="component" value="Chromosome"/>
</dbReference>
<reference evidence="3 6" key="2">
    <citation type="submission" date="2011-04" db="EMBL/GenBank/DDBJ databases">
        <title>The complete genome of Selenomonas sputigena DSM 20758.</title>
        <authorList>
            <consortium name="US DOE Joint Genome Institute (JGI-PGF)"/>
            <person name="Lucas S."/>
            <person name="Copeland A."/>
            <person name="Lapidus A."/>
            <person name="Bruce D."/>
            <person name="Goodwin L."/>
            <person name="Pitluck S."/>
            <person name="Peters L."/>
            <person name="Kyrpides N."/>
            <person name="Mavromatis K."/>
            <person name="Ivanova N."/>
            <person name="Ovchinnikova G."/>
            <person name="Teshima H."/>
            <person name="Detter J.C."/>
            <person name="Tapia R."/>
            <person name="Han C."/>
            <person name="Land M."/>
            <person name="Hauser L."/>
            <person name="Markowitz V."/>
            <person name="Cheng J.-F."/>
            <person name="Hugenholtz P."/>
            <person name="Woyke T."/>
            <person name="Wu D."/>
            <person name="Gronow S."/>
            <person name="Wellnitz S."/>
            <person name="Schneider S."/>
            <person name="Klenk H.-P."/>
            <person name="Eisen J.A."/>
        </authorList>
    </citation>
    <scope>NUCLEOTIDE SEQUENCE [LARGE SCALE GENOMIC DNA]</scope>
    <source>
        <strain evidence="3">ATCC 35185</strain>
        <strain evidence="6">ATCC 35185 / DSM 20758 / VPI D19B-28</strain>
    </source>
</reference>
<evidence type="ECO:0000313" key="4">
    <source>
        <dbReference type="EMBL" id="EEX77325.1"/>
    </source>
</evidence>
<dbReference type="PANTHER" id="PTHR35848">
    <property type="entry name" value="OXALATE-BINDING PROTEIN"/>
    <property type="match status" value="1"/>
</dbReference>
<dbReference type="GO" id="GO:0046872">
    <property type="term" value="F:metal ion binding"/>
    <property type="evidence" value="ECO:0007669"/>
    <property type="project" value="UniProtKB-KW"/>
</dbReference>
<proteinExistence type="predicted"/>
<name>C9LV15_SELS3</name>
<keyword evidence="6" id="KW-1185">Reference proteome</keyword>
<dbReference type="KEGG" id="ssg:Selsp_2281"/>
<sequence length="119" mass="13116">MEVTKDFSTRHWKIHEVAKAGDKATKTVFYTTDSTSGSVWLVKPGQEVKAHEHPAGDDFWVCIQGKGIFFPELGKEVPVEKGDLIITGKGTCHGLRNTGEEDFIFVSIVAPVPPGYKEL</sequence>
<dbReference type="EMBL" id="CP002637">
    <property type="protein sequence ID" value="AEC01225.1"/>
    <property type="molecule type" value="Genomic_DNA"/>
</dbReference>
<dbReference type="AlphaFoldDB" id="C9LV15"/>
<evidence type="ECO:0000256" key="1">
    <source>
        <dbReference type="ARBA" id="ARBA00022723"/>
    </source>
</evidence>
<dbReference type="OrthoDB" id="9797047at2"/>
<dbReference type="SUPFAM" id="SSF51182">
    <property type="entry name" value="RmlC-like cupins"/>
    <property type="match status" value="1"/>
</dbReference>
<dbReference type="RefSeq" id="WP_006192606.1">
    <property type="nucleotide sequence ID" value="NC_015437.1"/>
</dbReference>
<dbReference type="InterPro" id="IPR013096">
    <property type="entry name" value="Cupin_2"/>
</dbReference>
<evidence type="ECO:0000313" key="5">
    <source>
        <dbReference type="Proteomes" id="UP000003505"/>
    </source>
</evidence>
<keyword evidence="1" id="KW-0479">Metal-binding</keyword>
<accession>C9LV15</accession>
<dbReference type="Gene3D" id="2.60.120.10">
    <property type="entry name" value="Jelly Rolls"/>
    <property type="match status" value="1"/>
</dbReference>
<reference evidence="4 5" key="1">
    <citation type="submission" date="2009-09" db="EMBL/GenBank/DDBJ databases">
        <authorList>
            <person name="Weinstock G."/>
            <person name="Sodergren E."/>
            <person name="Clifton S."/>
            <person name="Fulton L."/>
            <person name="Fulton B."/>
            <person name="Courtney L."/>
            <person name="Fronick C."/>
            <person name="Harrison M."/>
            <person name="Strong C."/>
            <person name="Farmer C."/>
            <person name="Delahaunty K."/>
            <person name="Markovic C."/>
            <person name="Hall O."/>
            <person name="Minx P."/>
            <person name="Tomlinson C."/>
            <person name="Mitreva M."/>
            <person name="Nelson J."/>
            <person name="Hou S."/>
            <person name="Wollam A."/>
            <person name="Pepin K.H."/>
            <person name="Johnson M."/>
            <person name="Bhonagiri V."/>
            <person name="Nash W.E."/>
            <person name="Warren W."/>
            <person name="Chinwalla A."/>
            <person name="Mardis E.R."/>
            <person name="Wilson R.K."/>
        </authorList>
    </citation>
    <scope>NUCLEOTIDE SEQUENCE [LARGE SCALE GENOMIC DNA]</scope>
    <source>
        <strain evidence="4">ATCC 35185</strain>
        <strain evidence="5">ATCC 35185 / DSM 20758 / VPI D19B-28</strain>
    </source>
</reference>
<dbReference type="InterPro" id="IPR051610">
    <property type="entry name" value="GPI/OXD"/>
</dbReference>
<evidence type="ECO:0000259" key="2">
    <source>
        <dbReference type="Pfam" id="PF07883"/>
    </source>
</evidence>
<protein>
    <submittedName>
        <fullName evidence="3">Cupin 2 conserved barrel domain protein</fullName>
    </submittedName>
    <submittedName>
        <fullName evidence="4">Cupin domain protein</fullName>
    </submittedName>
</protein>